<keyword evidence="1" id="KW-0812">Transmembrane</keyword>
<protein>
    <submittedName>
        <fullName evidence="3">Acyltransferase</fullName>
        <ecNumber evidence="3">2.3.-.-</ecNumber>
    </submittedName>
</protein>
<evidence type="ECO:0000313" key="3">
    <source>
        <dbReference type="EMBL" id="MDK2126613.1"/>
    </source>
</evidence>
<sequence>MSRLPGLDLMRAIAIIWVLFFHAQILGLGTPSLAFTQLGWMGVDLFFVLSGFLIGSQWLGSCEKEASPSFLSFYLRRAFRILPAYLVVVAVYFGLPSLRETKEIQPLWQFLTFTENLLIDFYHPKAFSHVWSLCVEEHFYLLFPLISLLILKRKSFSFTLSVCAAVVMAGMAWRGYVWLDGLLPIKEVEEGVGNIFQRYYERIYYPTWCRLDGLLMGIMLALCKIYRPAWWRAAMEKPYHLLGLGGVLLGGAIVLFQDRMATAPNVIGYPMLSMALALIVASAASTHGLLGRVRIPGIATIATLSYSIYLSHKLVYRYIRVNFHQLVDENGLATFFLTAGMTLLVGAGLYWLVERPFLRLRDRLLAPHKTETDATNLSAQPAS</sequence>
<dbReference type="Proteomes" id="UP001172778">
    <property type="component" value="Unassembled WGS sequence"/>
</dbReference>
<feature type="transmembrane region" description="Helical" evidence="1">
    <location>
        <begin position="130"/>
        <end position="151"/>
    </location>
</feature>
<evidence type="ECO:0000313" key="4">
    <source>
        <dbReference type="Proteomes" id="UP001172778"/>
    </source>
</evidence>
<dbReference type="PANTHER" id="PTHR23028">
    <property type="entry name" value="ACETYLTRANSFERASE"/>
    <property type="match status" value="1"/>
</dbReference>
<feature type="transmembrane region" description="Helical" evidence="1">
    <location>
        <begin position="158"/>
        <end position="176"/>
    </location>
</feature>
<feature type="transmembrane region" description="Helical" evidence="1">
    <location>
        <begin position="332"/>
        <end position="353"/>
    </location>
</feature>
<feature type="transmembrane region" description="Helical" evidence="1">
    <location>
        <begin position="238"/>
        <end position="256"/>
    </location>
</feature>
<proteinExistence type="predicted"/>
<accession>A0ABT7E2T8</accession>
<reference evidence="3" key="1">
    <citation type="submission" date="2023-03" db="EMBL/GenBank/DDBJ databases">
        <title>Chitinimonas shenzhenensis gen. nov., sp. nov., a novel member of family Burkholderiaceae isolated from activated sludge collected in Shen Zhen, China.</title>
        <authorList>
            <person name="Wang X."/>
        </authorList>
    </citation>
    <scope>NUCLEOTIDE SEQUENCE</scope>
    <source>
        <strain evidence="3">DQS-5</strain>
    </source>
</reference>
<dbReference type="PANTHER" id="PTHR23028:SF53">
    <property type="entry name" value="ACYL_TRANSF_3 DOMAIN-CONTAINING PROTEIN"/>
    <property type="match status" value="1"/>
</dbReference>
<evidence type="ECO:0000259" key="2">
    <source>
        <dbReference type="Pfam" id="PF01757"/>
    </source>
</evidence>
<dbReference type="EMBL" id="JARRAF010000043">
    <property type="protein sequence ID" value="MDK2126613.1"/>
    <property type="molecule type" value="Genomic_DNA"/>
</dbReference>
<evidence type="ECO:0000256" key="1">
    <source>
        <dbReference type="SAM" id="Phobius"/>
    </source>
</evidence>
<dbReference type="Pfam" id="PF01757">
    <property type="entry name" value="Acyl_transf_3"/>
    <property type="match status" value="1"/>
</dbReference>
<feature type="transmembrane region" description="Helical" evidence="1">
    <location>
        <begin position="81"/>
        <end position="98"/>
    </location>
</feature>
<keyword evidence="1" id="KW-1133">Transmembrane helix</keyword>
<dbReference type="EC" id="2.3.-.-" evidence="3"/>
<feature type="transmembrane region" description="Helical" evidence="1">
    <location>
        <begin position="12"/>
        <end position="34"/>
    </location>
</feature>
<keyword evidence="4" id="KW-1185">Reference proteome</keyword>
<comment type="caution">
    <text evidence="3">The sequence shown here is derived from an EMBL/GenBank/DDBJ whole genome shotgun (WGS) entry which is preliminary data.</text>
</comment>
<feature type="transmembrane region" description="Helical" evidence="1">
    <location>
        <begin position="262"/>
        <end position="281"/>
    </location>
</feature>
<name>A0ABT7E2T8_9NEIS</name>
<feature type="transmembrane region" description="Helical" evidence="1">
    <location>
        <begin position="203"/>
        <end position="226"/>
    </location>
</feature>
<dbReference type="InterPro" id="IPR002656">
    <property type="entry name" value="Acyl_transf_3_dom"/>
</dbReference>
<dbReference type="GO" id="GO:0016746">
    <property type="term" value="F:acyltransferase activity"/>
    <property type="evidence" value="ECO:0007669"/>
    <property type="project" value="UniProtKB-KW"/>
</dbReference>
<feature type="transmembrane region" description="Helical" evidence="1">
    <location>
        <begin position="40"/>
        <end position="60"/>
    </location>
</feature>
<feature type="transmembrane region" description="Helical" evidence="1">
    <location>
        <begin position="293"/>
        <end position="312"/>
    </location>
</feature>
<feature type="domain" description="Acyltransferase 3" evidence="2">
    <location>
        <begin position="5"/>
        <end position="351"/>
    </location>
</feature>
<keyword evidence="1" id="KW-0472">Membrane</keyword>
<keyword evidence="3" id="KW-0012">Acyltransferase</keyword>
<dbReference type="InterPro" id="IPR050879">
    <property type="entry name" value="Acyltransferase_3"/>
</dbReference>
<keyword evidence="3" id="KW-0808">Transferase</keyword>
<dbReference type="RefSeq" id="WP_284102932.1">
    <property type="nucleotide sequence ID" value="NZ_JARRAF010000043.1"/>
</dbReference>
<gene>
    <name evidence="3" type="ORF">PZA18_21445</name>
</gene>
<organism evidence="3 4">
    <name type="scientific">Parachitinimonas caeni</name>
    <dbReference type="NCBI Taxonomy" id="3031301"/>
    <lineage>
        <taxon>Bacteria</taxon>
        <taxon>Pseudomonadati</taxon>
        <taxon>Pseudomonadota</taxon>
        <taxon>Betaproteobacteria</taxon>
        <taxon>Neisseriales</taxon>
        <taxon>Chitinibacteraceae</taxon>
        <taxon>Parachitinimonas</taxon>
    </lineage>
</organism>